<evidence type="ECO:0000313" key="3">
    <source>
        <dbReference type="EMBL" id="NML65203.1"/>
    </source>
</evidence>
<dbReference type="EMBL" id="JABBGH010000001">
    <property type="protein sequence ID" value="NML65203.1"/>
    <property type="molecule type" value="Genomic_DNA"/>
</dbReference>
<evidence type="ECO:0008006" key="5">
    <source>
        <dbReference type="Google" id="ProtNLM"/>
    </source>
</evidence>
<sequence length="151" mass="16357">MLRRYLLALLLLACWPAHAQGSLPIARPAVADTARLRPAAAAPDTAAALHRYFAQRRHNGRVTLGVGGGILVVGYTMAAVSNKGGSLPVFLVGALGVVASVPILVQGALRIAAHSQGRERRVLRTWQQHRLPRRWARRALVPDYTQPPTPR</sequence>
<accession>A0A7Y0FLV9</accession>
<keyword evidence="2" id="KW-0732">Signal</keyword>
<dbReference type="RefSeq" id="WP_169530452.1">
    <property type="nucleotide sequence ID" value="NZ_JABBGH010000001.1"/>
</dbReference>
<keyword evidence="4" id="KW-1185">Reference proteome</keyword>
<reference evidence="3 4" key="1">
    <citation type="submission" date="2020-04" db="EMBL/GenBank/DDBJ databases">
        <title>Hymenobacter polaris sp. nov., isolated from Arctic soil.</title>
        <authorList>
            <person name="Dahal R.H."/>
        </authorList>
    </citation>
    <scope>NUCLEOTIDE SEQUENCE [LARGE SCALE GENOMIC DNA]</scope>
    <source>
        <strain evidence="3 4">RP-2-7</strain>
    </source>
</reference>
<feature type="signal peptide" evidence="2">
    <location>
        <begin position="1"/>
        <end position="19"/>
    </location>
</feature>
<comment type="caution">
    <text evidence="3">The sequence shown here is derived from an EMBL/GenBank/DDBJ whole genome shotgun (WGS) entry which is preliminary data.</text>
</comment>
<dbReference type="Proteomes" id="UP000559626">
    <property type="component" value="Unassembled WGS sequence"/>
</dbReference>
<dbReference type="AlphaFoldDB" id="A0A7Y0FLV9"/>
<name>A0A7Y0FLV9_9BACT</name>
<evidence type="ECO:0000256" key="1">
    <source>
        <dbReference type="SAM" id="Phobius"/>
    </source>
</evidence>
<gene>
    <name evidence="3" type="ORF">HHL22_08310</name>
</gene>
<protein>
    <recommendedName>
        <fullName evidence="5">DUF4133 domain-containing protein</fullName>
    </recommendedName>
</protein>
<feature type="chain" id="PRO_5030916069" description="DUF4133 domain-containing protein" evidence="2">
    <location>
        <begin position="20"/>
        <end position="151"/>
    </location>
</feature>
<evidence type="ECO:0000313" key="4">
    <source>
        <dbReference type="Proteomes" id="UP000559626"/>
    </source>
</evidence>
<evidence type="ECO:0000256" key="2">
    <source>
        <dbReference type="SAM" id="SignalP"/>
    </source>
</evidence>
<organism evidence="3 4">
    <name type="scientific">Hymenobacter polaris</name>
    <dbReference type="NCBI Taxonomy" id="2682546"/>
    <lineage>
        <taxon>Bacteria</taxon>
        <taxon>Pseudomonadati</taxon>
        <taxon>Bacteroidota</taxon>
        <taxon>Cytophagia</taxon>
        <taxon>Cytophagales</taxon>
        <taxon>Hymenobacteraceae</taxon>
        <taxon>Hymenobacter</taxon>
    </lineage>
</organism>
<keyword evidence="1" id="KW-0812">Transmembrane</keyword>
<feature type="transmembrane region" description="Helical" evidence="1">
    <location>
        <begin position="89"/>
        <end position="113"/>
    </location>
</feature>
<keyword evidence="1" id="KW-0472">Membrane</keyword>
<keyword evidence="1" id="KW-1133">Transmembrane helix</keyword>
<proteinExistence type="predicted"/>